<protein>
    <submittedName>
        <fullName evidence="2">Uncharacterized protein</fullName>
    </submittedName>
</protein>
<sequence length="95" mass="10723">MMKNVHPKAKKIGLSVSFILFLVMAFGSNKVSSFLIQFVIQRFLLDSSNPTYEDLNNTFDIWIPVANFITIALIFVLPIIAFFVVIKISDVIIKG</sequence>
<comment type="caution">
    <text evidence="2">The sequence shown here is derived from an EMBL/GenBank/DDBJ whole genome shotgun (WGS) entry which is preliminary data.</text>
</comment>
<name>A0ABQ2E1N0_9BACI</name>
<keyword evidence="3" id="KW-1185">Reference proteome</keyword>
<reference evidence="3" key="1">
    <citation type="journal article" date="2019" name="Int. J. Syst. Evol. Microbiol.">
        <title>The Global Catalogue of Microorganisms (GCM) 10K type strain sequencing project: providing services to taxonomists for standard genome sequencing and annotation.</title>
        <authorList>
            <consortium name="The Broad Institute Genomics Platform"/>
            <consortium name="The Broad Institute Genome Sequencing Center for Infectious Disease"/>
            <person name="Wu L."/>
            <person name="Ma J."/>
        </authorList>
    </citation>
    <scope>NUCLEOTIDE SEQUENCE [LARGE SCALE GENOMIC DNA]</scope>
    <source>
        <strain evidence="3">JCM 30071</strain>
    </source>
</reference>
<accession>A0ABQ2E1N0</accession>
<evidence type="ECO:0000256" key="1">
    <source>
        <dbReference type="SAM" id="Phobius"/>
    </source>
</evidence>
<keyword evidence="1" id="KW-0812">Transmembrane</keyword>
<keyword evidence="1" id="KW-1133">Transmembrane helix</keyword>
<evidence type="ECO:0000313" key="2">
    <source>
        <dbReference type="EMBL" id="GGJ77747.1"/>
    </source>
</evidence>
<evidence type="ECO:0000313" key="3">
    <source>
        <dbReference type="Proteomes" id="UP000634435"/>
    </source>
</evidence>
<dbReference type="Proteomes" id="UP000634435">
    <property type="component" value="Unassembled WGS sequence"/>
</dbReference>
<keyword evidence="1" id="KW-0472">Membrane</keyword>
<gene>
    <name evidence="2" type="ORF">GCM10007111_44130</name>
</gene>
<dbReference type="EMBL" id="BMPN01000019">
    <property type="protein sequence ID" value="GGJ77747.1"/>
    <property type="molecule type" value="Genomic_DNA"/>
</dbReference>
<proteinExistence type="predicted"/>
<organism evidence="2 3">
    <name type="scientific">Virgibacillus kapii</name>
    <dbReference type="NCBI Taxonomy" id="1638645"/>
    <lineage>
        <taxon>Bacteria</taxon>
        <taxon>Bacillati</taxon>
        <taxon>Bacillota</taxon>
        <taxon>Bacilli</taxon>
        <taxon>Bacillales</taxon>
        <taxon>Bacillaceae</taxon>
        <taxon>Virgibacillus</taxon>
    </lineage>
</organism>
<feature type="transmembrane region" description="Helical" evidence="1">
    <location>
        <begin position="61"/>
        <end position="86"/>
    </location>
</feature>